<dbReference type="GeneID" id="20196414"/>
<feature type="domain" description="Disintegrin" evidence="2">
    <location>
        <begin position="1"/>
        <end position="92"/>
    </location>
</feature>
<dbReference type="PANTHER" id="PTHR11905">
    <property type="entry name" value="ADAM A DISINTEGRIN AND METALLOPROTEASE DOMAIN"/>
    <property type="match status" value="1"/>
</dbReference>
<feature type="disulfide bond" evidence="1">
    <location>
        <begin position="60"/>
        <end position="80"/>
    </location>
</feature>
<dbReference type="InParanoid" id="T1EIL4"/>
<dbReference type="InterPro" id="IPR001762">
    <property type="entry name" value="Disintegrin_dom"/>
</dbReference>
<dbReference type="AlphaFoldDB" id="T1EIL4"/>
<dbReference type="Proteomes" id="UP000015101">
    <property type="component" value="Unassembled WGS sequence"/>
</dbReference>
<name>T1EIL4_HELRO</name>
<evidence type="ECO:0000313" key="4">
    <source>
        <dbReference type="EnsemblMetazoa" id="HelroP137559"/>
    </source>
</evidence>
<dbReference type="SUPFAM" id="SSF57552">
    <property type="entry name" value="Blood coagulation inhibitor (disintegrin)"/>
    <property type="match status" value="1"/>
</dbReference>
<dbReference type="KEGG" id="hro:HELRODRAFT_137559"/>
<dbReference type="RefSeq" id="XP_009020172.1">
    <property type="nucleotide sequence ID" value="XM_009021924.1"/>
</dbReference>
<reference evidence="5" key="1">
    <citation type="submission" date="2012-12" db="EMBL/GenBank/DDBJ databases">
        <authorList>
            <person name="Hellsten U."/>
            <person name="Grimwood J."/>
            <person name="Chapman J.A."/>
            <person name="Shapiro H."/>
            <person name="Aerts A."/>
            <person name="Otillar R.P."/>
            <person name="Terry A.Y."/>
            <person name="Boore J.L."/>
            <person name="Simakov O."/>
            <person name="Marletaz F."/>
            <person name="Cho S.-J."/>
            <person name="Edsinger-Gonzales E."/>
            <person name="Havlak P."/>
            <person name="Kuo D.-H."/>
            <person name="Larsson T."/>
            <person name="Lv J."/>
            <person name="Arendt D."/>
            <person name="Savage R."/>
            <person name="Osoegawa K."/>
            <person name="de Jong P."/>
            <person name="Lindberg D.R."/>
            <person name="Seaver E.C."/>
            <person name="Weisblat D.A."/>
            <person name="Putnam N.H."/>
            <person name="Grigoriev I.V."/>
            <person name="Rokhsar D.S."/>
        </authorList>
    </citation>
    <scope>NUCLEOTIDE SEQUENCE</scope>
</reference>
<evidence type="ECO:0000313" key="3">
    <source>
        <dbReference type="EMBL" id="ESO01518.1"/>
    </source>
</evidence>
<dbReference type="InterPro" id="IPR036436">
    <property type="entry name" value="Disintegrin_dom_sf"/>
</dbReference>
<keyword evidence="5" id="KW-1185">Reference proteome</keyword>
<dbReference type="EMBL" id="AMQM01004926">
    <property type="status" value="NOT_ANNOTATED_CDS"/>
    <property type="molecule type" value="Genomic_DNA"/>
</dbReference>
<organism evidence="4 5">
    <name type="scientific">Helobdella robusta</name>
    <name type="common">Californian leech</name>
    <dbReference type="NCBI Taxonomy" id="6412"/>
    <lineage>
        <taxon>Eukaryota</taxon>
        <taxon>Metazoa</taxon>
        <taxon>Spiralia</taxon>
        <taxon>Lophotrochozoa</taxon>
        <taxon>Annelida</taxon>
        <taxon>Clitellata</taxon>
        <taxon>Hirudinea</taxon>
        <taxon>Rhynchobdellida</taxon>
        <taxon>Glossiphoniidae</taxon>
        <taxon>Helobdella</taxon>
    </lineage>
</organism>
<dbReference type="CTD" id="20196414"/>
<dbReference type="HOGENOM" id="CLU_156099_0_0_1"/>
<dbReference type="OMA" id="GRPENEC"/>
<evidence type="ECO:0000256" key="1">
    <source>
        <dbReference type="PROSITE-ProRule" id="PRU00068"/>
    </source>
</evidence>
<evidence type="ECO:0000313" key="5">
    <source>
        <dbReference type="Proteomes" id="UP000015101"/>
    </source>
</evidence>
<keyword evidence="1" id="KW-1015">Disulfide bond</keyword>
<evidence type="ECO:0000259" key="2">
    <source>
        <dbReference type="PROSITE" id="PS50214"/>
    </source>
</evidence>
<protein>
    <recommendedName>
        <fullName evidence="2">Disintegrin domain-containing protein</fullName>
    </recommendedName>
</protein>
<dbReference type="PROSITE" id="PS50214">
    <property type="entry name" value="DISINTEGRIN_2"/>
    <property type="match status" value="1"/>
</dbReference>
<dbReference type="OrthoDB" id="5951731at2759"/>
<proteinExistence type="predicted"/>
<dbReference type="eggNOG" id="KOG3607">
    <property type="taxonomic scope" value="Eukaryota"/>
</dbReference>
<dbReference type="EnsemblMetazoa" id="HelroT137559">
    <property type="protein sequence ID" value="HelroP137559"/>
    <property type="gene ID" value="HelroG137559"/>
</dbReference>
<dbReference type="PANTHER" id="PTHR11905:SF159">
    <property type="entry name" value="ADAM METALLOPROTEASE"/>
    <property type="match status" value="1"/>
</dbReference>
<reference evidence="4" key="3">
    <citation type="submission" date="2015-06" db="UniProtKB">
        <authorList>
            <consortium name="EnsemblMetazoa"/>
        </authorList>
    </citation>
    <scope>IDENTIFICATION</scope>
</reference>
<accession>T1EIL4</accession>
<reference evidence="3 5" key="2">
    <citation type="journal article" date="2013" name="Nature">
        <title>Insights into bilaterian evolution from three spiralian genomes.</title>
        <authorList>
            <person name="Simakov O."/>
            <person name="Marletaz F."/>
            <person name="Cho S.J."/>
            <person name="Edsinger-Gonzales E."/>
            <person name="Havlak P."/>
            <person name="Hellsten U."/>
            <person name="Kuo D.H."/>
            <person name="Larsson T."/>
            <person name="Lv J."/>
            <person name="Arendt D."/>
            <person name="Savage R."/>
            <person name="Osoegawa K."/>
            <person name="de Jong P."/>
            <person name="Grimwood J."/>
            <person name="Chapman J.A."/>
            <person name="Shapiro H."/>
            <person name="Aerts A."/>
            <person name="Otillar R.P."/>
            <person name="Terry A.Y."/>
            <person name="Boore J.L."/>
            <person name="Grigoriev I.V."/>
            <person name="Lindberg D.R."/>
            <person name="Seaver E.C."/>
            <person name="Weisblat D.A."/>
            <person name="Putnam N.H."/>
            <person name="Rokhsar D.S."/>
        </authorList>
    </citation>
    <scope>NUCLEOTIDE SEQUENCE</scope>
</reference>
<gene>
    <name evidence="4" type="primary">20196414</name>
    <name evidence="3" type="ORF">HELRODRAFT_137559</name>
</gene>
<dbReference type="SMART" id="SM00050">
    <property type="entry name" value="DISIN"/>
    <property type="match status" value="1"/>
</dbReference>
<dbReference type="EMBL" id="KB096743">
    <property type="protein sequence ID" value="ESO01518.1"/>
    <property type="molecule type" value="Genomic_DNA"/>
</dbReference>
<dbReference type="Gene3D" id="4.10.70.10">
    <property type="entry name" value="Disintegrin domain"/>
    <property type="match status" value="1"/>
</dbReference>
<dbReference type="Pfam" id="PF00200">
    <property type="entry name" value="Disintegrin"/>
    <property type="match status" value="1"/>
</dbReference>
<sequence>CGDGLVTTGEDCDCGGLKNDLCSNTCCDPKTCKFTTGSQCSTGLCCDIGSCLLKAAKKVCRPSQHDCDVEDVCDGQSNFCTDFVKPDGYMCQ</sequence>